<dbReference type="EMBL" id="SRLO01000688">
    <property type="protein sequence ID" value="TNN48640.1"/>
    <property type="molecule type" value="Genomic_DNA"/>
</dbReference>
<protein>
    <submittedName>
        <fullName evidence="1">Uncharacterized protein</fullName>
    </submittedName>
</protein>
<comment type="caution">
    <text evidence="1">The sequence shown here is derived from an EMBL/GenBank/DDBJ whole genome shotgun (WGS) entry which is preliminary data.</text>
</comment>
<sequence length="172" mass="18759">MEADGALRTFFEFVHQLDVWLLWGHSQALPDQPAVHAQLPMMQEPRSEGRKAQVGHRIDASTMTAVLKVVERVGVVGDGEDGDDVVLGEQADQRGYRRVILLHVLGVLARRVEVAALVVARQDARQHVGAVRLVVEGRLGGENQEMRAAATPADLILRGGSVVSPQVTKEFC</sequence>
<evidence type="ECO:0000313" key="1">
    <source>
        <dbReference type="EMBL" id="TNN48640.1"/>
    </source>
</evidence>
<dbReference type="AlphaFoldDB" id="A0A4Z2G669"/>
<reference evidence="1 2" key="1">
    <citation type="submission" date="2019-03" db="EMBL/GenBank/DDBJ databases">
        <title>First draft genome of Liparis tanakae, snailfish: a comprehensive survey of snailfish specific genes.</title>
        <authorList>
            <person name="Kim W."/>
            <person name="Song I."/>
            <person name="Jeong J.-H."/>
            <person name="Kim D."/>
            <person name="Kim S."/>
            <person name="Ryu S."/>
            <person name="Song J.Y."/>
            <person name="Lee S.K."/>
        </authorList>
    </citation>
    <scope>NUCLEOTIDE SEQUENCE [LARGE SCALE GENOMIC DNA]</scope>
    <source>
        <tissue evidence="1">Muscle</tissue>
    </source>
</reference>
<keyword evidence="2" id="KW-1185">Reference proteome</keyword>
<gene>
    <name evidence="1" type="ORF">EYF80_041178</name>
</gene>
<proteinExistence type="predicted"/>
<dbReference type="Proteomes" id="UP000314294">
    <property type="component" value="Unassembled WGS sequence"/>
</dbReference>
<organism evidence="1 2">
    <name type="scientific">Liparis tanakae</name>
    <name type="common">Tanaka's snailfish</name>
    <dbReference type="NCBI Taxonomy" id="230148"/>
    <lineage>
        <taxon>Eukaryota</taxon>
        <taxon>Metazoa</taxon>
        <taxon>Chordata</taxon>
        <taxon>Craniata</taxon>
        <taxon>Vertebrata</taxon>
        <taxon>Euteleostomi</taxon>
        <taxon>Actinopterygii</taxon>
        <taxon>Neopterygii</taxon>
        <taxon>Teleostei</taxon>
        <taxon>Neoteleostei</taxon>
        <taxon>Acanthomorphata</taxon>
        <taxon>Eupercaria</taxon>
        <taxon>Perciformes</taxon>
        <taxon>Cottioidei</taxon>
        <taxon>Cottales</taxon>
        <taxon>Liparidae</taxon>
        <taxon>Liparis</taxon>
    </lineage>
</organism>
<evidence type="ECO:0000313" key="2">
    <source>
        <dbReference type="Proteomes" id="UP000314294"/>
    </source>
</evidence>
<accession>A0A4Z2G669</accession>
<name>A0A4Z2G669_9TELE</name>